<proteinExistence type="predicted"/>
<dbReference type="CDD" id="cd00085">
    <property type="entry name" value="HNHc"/>
    <property type="match status" value="1"/>
</dbReference>
<dbReference type="Pfam" id="PF13392">
    <property type="entry name" value="HNH_3"/>
    <property type="match status" value="1"/>
</dbReference>
<gene>
    <name evidence="2" type="ORF">UR53_C0001G0069</name>
</gene>
<evidence type="ECO:0000313" key="3">
    <source>
        <dbReference type="Proteomes" id="UP000034927"/>
    </source>
</evidence>
<reference evidence="2 3" key="1">
    <citation type="journal article" date="2015" name="Nature">
        <title>rRNA introns, odd ribosomes, and small enigmatic genomes across a large radiation of phyla.</title>
        <authorList>
            <person name="Brown C.T."/>
            <person name="Hug L.A."/>
            <person name="Thomas B.C."/>
            <person name="Sharon I."/>
            <person name="Castelle C.J."/>
            <person name="Singh A."/>
            <person name="Wilkins M.J."/>
            <person name="Williams K.H."/>
            <person name="Banfield J.F."/>
        </authorList>
    </citation>
    <scope>NUCLEOTIDE SEQUENCE [LARGE SCALE GENOMIC DNA]</scope>
</reference>
<accession>A0A0G0ARP4</accession>
<feature type="domain" description="HNH nuclease" evidence="1">
    <location>
        <begin position="89"/>
        <end position="144"/>
    </location>
</feature>
<name>A0A0G0ARP4_9BACT</name>
<dbReference type="SUPFAM" id="SSF54060">
    <property type="entry name" value="His-Me finger endonucleases"/>
    <property type="match status" value="1"/>
</dbReference>
<dbReference type="Proteomes" id="UP000034927">
    <property type="component" value="Unassembled WGS sequence"/>
</dbReference>
<comment type="caution">
    <text evidence="2">The sequence shown here is derived from an EMBL/GenBank/DDBJ whole genome shotgun (WGS) entry which is preliminary data.</text>
</comment>
<evidence type="ECO:0000259" key="1">
    <source>
        <dbReference type="SMART" id="SM00507"/>
    </source>
</evidence>
<protein>
    <submittedName>
        <fullName evidence="2">H-N-H endonuclease F-TflIV</fullName>
    </submittedName>
</protein>
<dbReference type="AlphaFoldDB" id="A0A0G0ARP4"/>
<keyword evidence="2" id="KW-0378">Hydrolase</keyword>
<evidence type="ECO:0000313" key="2">
    <source>
        <dbReference type="EMBL" id="KKP59569.1"/>
    </source>
</evidence>
<keyword evidence="2" id="KW-0255">Endonuclease</keyword>
<dbReference type="SMART" id="SM00507">
    <property type="entry name" value="HNHc"/>
    <property type="match status" value="1"/>
</dbReference>
<sequence length="157" mass="17870">MKKKKWTIEQLRVAVKNSTSIRQVIGKLGLVEAGGNYAQVKKTILENKISSDHFTGMAWNKGMKGIGKPRLSLKDILVKNNDFQSFKLKKRLFMVGLKKPECEKCGWAKKALDGRIPLELDHINGDRHDNRIENLQILCPNCHSLQPTHRGKNKKRG</sequence>
<organism evidence="2 3">
    <name type="scientific">Candidatus Magasanikbacteria bacterium GW2011_GWC2_34_16</name>
    <dbReference type="NCBI Taxonomy" id="1619045"/>
    <lineage>
        <taxon>Bacteria</taxon>
        <taxon>Candidatus Magasanikiibacteriota</taxon>
    </lineage>
</organism>
<keyword evidence="2" id="KW-0540">Nuclease</keyword>
<dbReference type="InterPro" id="IPR044925">
    <property type="entry name" value="His-Me_finger_sf"/>
</dbReference>
<dbReference type="InterPro" id="IPR003615">
    <property type="entry name" value="HNH_nuc"/>
</dbReference>
<dbReference type="EMBL" id="LBPO01000001">
    <property type="protein sequence ID" value="KKP59569.1"/>
    <property type="molecule type" value="Genomic_DNA"/>
</dbReference>
<dbReference type="GO" id="GO:0004519">
    <property type="term" value="F:endonuclease activity"/>
    <property type="evidence" value="ECO:0007669"/>
    <property type="project" value="UniProtKB-KW"/>
</dbReference>